<dbReference type="SUPFAM" id="SSF56349">
    <property type="entry name" value="DNA breaking-rejoining enzymes"/>
    <property type="match status" value="1"/>
</dbReference>
<keyword evidence="1" id="KW-0229">DNA integration</keyword>
<dbReference type="InterPro" id="IPR002104">
    <property type="entry name" value="Integrase_catalytic"/>
</dbReference>
<accession>A0A1I4GMD1</accession>
<dbReference type="InterPro" id="IPR050090">
    <property type="entry name" value="Tyrosine_recombinase_XerCD"/>
</dbReference>
<dbReference type="GO" id="GO:0015074">
    <property type="term" value="P:DNA integration"/>
    <property type="evidence" value="ECO:0007669"/>
    <property type="project" value="UniProtKB-KW"/>
</dbReference>
<dbReference type="Pfam" id="PF00589">
    <property type="entry name" value="Phage_integrase"/>
    <property type="match status" value="1"/>
</dbReference>
<dbReference type="EMBL" id="FOSX01000093">
    <property type="protein sequence ID" value="SFL30547.1"/>
    <property type="molecule type" value="Genomic_DNA"/>
</dbReference>
<reference evidence="4 5" key="1">
    <citation type="submission" date="2016-10" db="EMBL/GenBank/DDBJ databases">
        <authorList>
            <person name="de Groot N.N."/>
        </authorList>
    </citation>
    <scope>NUCLEOTIDE SEQUENCE [LARGE SCALE GENOMIC DNA]</scope>
    <source>
        <strain evidence="4 5">DSM 381</strain>
    </source>
</reference>
<evidence type="ECO:0000256" key="1">
    <source>
        <dbReference type="ARBA" id="ARBA00022908"/>
    </source>
</evidence>
<dbReference type="GO" id="GO:0006310">
    <property type="term" value="P:DNA recombination"/>
    <property type="evidence" value="ECO:0007669"/>
    <property type="project" value="UniProtKB-KW"/>
</dbReference>
<evidence type="ECO:0000256" key="2">
    <source>
        <dbReference type="ARBA" id="ARBA00023172"/>
    </source>
</evidence>
<dbReference type="RefSeq" id="WP_090943259.1">
    <property type="nucleotide sequence ID" value="NZ_FOSX01000093.1"/>
</dbReference>
<name>A0A1I4GMD1_9GAMM</name>
<dbReference type="InterPro" id="IPR057084">
    <property type="entry name" value="Int_N"/>
</dbReference>
<evidence type="ECO:0000313" key="5">
    <source>
        <dbReference type="Proteomes" id="UP000199579"/>
    </source>
</evidence>
<sequence length="350" mass="38706">MAIQQTADGRWKVDVEPVKGRRFRKTFKTKGEAQRFEATCRAQCIGNSDWSPRPKDRRKLSELVQLWFELHGVSLSDGKRRHAILKETAASMGDPVARSVDGATIAAARARWLASCVAGKTVNNRLGYLKAVYNQLLTLAVIDYDCPFSRLRPIKLQERPLSYLTRPQIQELLAALDARATAPHPAIVARICLATGARWGEAQGLTPDRIQGNSLVFANTKSKRVRSVPVAPELVTLIRAHWKRHGPFSNCIGVFRLVLLTTTIRLPKGQASHVLRHTFASHFIQAGGSIVTLKEILGHASLSMTMRYAHLAKDHLEDAVRLGPLAGFDTFSTPAASENKKAKKKKGLDV</sequence>
<dbReference type="Proteomes" id="UP000199579">
    <property type="component" value="Unassembled WGS sequence"/>
</dbReference>
<dbReference type="CDD" id="cd00796">
    <property type="entry name" value="INT_Rci_Hp1_C"/>
    <property type="match status" value="1"/>
</dbReference>
<dbReference type="PROSITE" id="PS51898">
    <property type="entry name" value="TYR_RECOMBINASE"/>
    <property type="match status" value="1"/>
</dbReference>
<dbReference type="GO" id="GO:0003677">
    <property type="term" value="F:DNA binding"/>
    <property type="evidence" value="ECO:0007669"/>
    <property type="project" value="InterPro"/>
</dbReference>
<dbReference type="InterPro" id="IPR013762">
    <property type="entry name" value="Integrase-like_cat_sf"/>
</dbReference>
<dbReference type="InterPro" id="IPR011010">
    <property type="entry name" value="DNA_brk_join_enz"/>
</dbReference>
<dbReference type="Gene3D" id="1.10.443.10">
    <property type="entry name" value="Intergrase catalytic core"/>
    <property type="match status" value="1"/>
</dbReference>
<gene>
    <name evidence="4" type="ORF">SAMN04244574_03893</name>
</gene>
<protein>
    <submittedName>
        <fullName evidence="4">Site-specific recombinase XerD</fullName>
    </submittedName>
</protein>
<dbReference type="PANTHER" id="PTHR30349:SF93">
    <property type="entry name" value="FELS-2 PROPHAGE PROTEIN"/>
    <property type="match status" value="1"/>
</dbReference>
<dbReference type="AlphaFoldDB" id="A0A1I4GMD1"/>
<evidence type="ECO:0000313" key="4">
    <source>
        <dbReference type="EMBL" id="SFL30547.1"/>
    </source>
</evidence>
<dbReference type="PANTHER" id="PTHR30349">
    <property type="entry name" value="PHAGE INTEGRASE-RELATED"/>
    <property type="match status" value="1"/>
</dbReference>
<evidence type="ECO:0000259" key="3">
    <source>
        <dbReference type="PROSITE" id="PS51898"/>
    </source>
</evidence>
<keyword evidence="2" id="KW-0233">DNA recombination</keyword>
<proteinExistence type="predicted"/>
<dbReference type="Pfam" id="PF24624">
    <property type="entry name" value="Int_N"/>
    <property type="match status" value="1"/>
</dbReference>
<organism evidence="4 5">
    <name type="scientific">Azotobacter beijerinckii</name>
    <dbReference type="NCBI Taxonomy" id="170623"/>
    <lineage>
        <taxon>Bacteria</taxon>
        <taxon>Pseudomonadati</taxon>
        <taxon>Pseudomonadota</taxon>
        <taxon>Gammaproteobacteria</taxon>
        <taxon>Pseudomonadales</taxon>
        <taxon>Pseudomonadaceae</taxon>
        <taxon>Azotobacter</taxon>
    </lineage>
</organism>
<feature type="domain" description="Tyr recombinase" evidence="3">
    <location>
        <begin position="159"/>
        <end position="321"/>
    </location>
</feature>